<reference evidence="3" key="1">
    <citation type="journal article" date="2019" name="Int. J. Syst. Evol. Microbiol.">
        <title>The Global Catalogue of Microorganisms (GCM) 10K type strain sequencing project: providing services to taxonomists for standard genome sequencing and annotation.</title>
        <authorList>
            <consortium name="The Broad Institute Genomics Platform"/>
            <consortium name="The Broad Institute Genome Sequencing Center for Infectious Disease"/>
            <person name="Wu L."/>
            <person name="Ma J."/>
        </authorList>
    </citation>
    <scope>NUCLEOTIDE SEQUENCE [LARGE SCALE GENOMIC DNA]</scope>
    <source>
        <strain evidence="3">CGMCC 1.15304</strain>
    </source>
</reference>
<dbReference type="Proteomes" id="UP001595776">
    <property type="component" value="Unassembled WGS sequence"/>
</dbReference>
<feature type="chain" id="PRO_5047264154" evidence="1">
    <location>
        <begin position="21"/>
        <end position="186"/>
    </location>
</feature>
<dbReference type="EMBL" id="JBHSCR010000003">
    <property type="protein sequence ID" value="MFC4347119.1"/>
    <property type="molecule type" value="Genomic_DNA"/>
</dbReference>
<keyword evidence="1" id="KW-0732">Signal</keyword>
<accession>A0ABV8U937</accession>
<organism evidence="2 3">
    <name type="scientific">Kordiimonas lipolytica</name>
    <dbReference type="NCBI Taxonomy" id="1662421"/>
    <lineage>
        <taxon>Bacteria</taxon>
        <taxon>Pseudomonadati</taxon>
        <taxon>Pseudomonadota</taxon>
        <taxon>Alphaproteobacteria</taxon>
        <taxon>Kordiimonadales</taxon>
        <taxon>Kordiimonadaceae</taxon>
        <taxon>Kordiimonas</taxon>
    </lineage>
</organism>
<name>A0ABV8U937_9PROT</name>
<gene>
    <name evidence="2" type="ORF">ACFO5Q_04615</name>
</gene>
<proteinExistence type="predicted"/>
<feature type="signal peptide" evidence="1">
    <location>
        <begin position="1"/>
        <end position="20"/>
    </location>
</feature>
<protein>
    <submittedName>
        <fullName evidence="2">Uncharacterized protein</fullName>
    </submittedName>
</protein>
<evidence type="ECO:0000313" key="3">
    <source>
        <dbReference type="Proteomes" id="UP001595776"/>
    </source>
</evidence>
<evidence type="ECO:0000256" key="1">
    <source>
        <dbReference type="SAM" id="SignalP"/>
    </source>
</evidence>
<keyword evidence="3" id="KW-1185">Reference proteome</keyword>
<evidence type="ECO:0000313" key="2">
    <source>
        <dbReference type="EMBL" id="MFC4347119.1"/>
    </source>
</evidence>
<dbReference type="RefSeq" id="WP_068151297.1">
    <property type="nucleotide sequence ID" value="NZ_JBHSCR010000003.1"/>
</dbReference>
<sequence>MLLKGLAVIGLLVTSSTALAQDKRIDLSWEWELPVRWAEYDSSGAFYELRTISDPEKFPGSISARRATIRRDQLEVIFVVHNQSDRYTCFFVNGDKDTVHLDDDFGNEYKGATLILNDGQDAKLAPNQRKNFKLRMPAPSPDALSANFHFGFLHAVMEHNSGQCPDPQINSYFQHKLNVDVSSWRN</sequence>
<comment type="caution">
    <text evidence="2">The sequence shown here is derived from an EMBL/GenBank/DDBJ whole genome shotgun (WGS) entry which is preliminary data.</text>
</comment>